<comment type="caution">
    <text evidence="1">The sequence shown here is derived from an EMBL/GenBank/DDBJ whole genome shotgun (WGS) entry which is preliminary data.</text>
</comment>
<evidence type="ECO:0000313" key="1">
    <source>
        <dbReference type="EMBL" id="GAX04089.1"/>
    </source>
</evidence>
<keyword evidence="2" id="KW-1185">Reference proteome</keyword>
<dbReference type="RefSeq" id="WP_089089048.1">
    <property type="nucleotide sequence ID" value="NZ_BCMH01000012.1"/>
</dbReference>
<protein>
    <submittedName>
        <fullName evidence="1">Uncharacterized protein</fullName>
    </submittedName>
</protein>
<reference evidence="1 2" key="1">
    <citation type="submission" date="2015-11" db="EMBL/GenBank/DDBJ databases">
        <title>Draft genome sequences of new species of the genus Lactobacillus isolated from orchardgrass silage.</title>
        <authorList>
            <person name="Tohno M."/>
            <person name="Tanizawa Y."/>
            <person name="Arita M."/>
        </authorList>
    </citation>
    <scope>NUCLEOTIDE SEQUENCE [LARGE SCALE GENOMIC DNA]</scope>
    <source>
        <strain evidence="1 2">IWT140</strain>
    </source>
</reference>
<name>A0A1Z5IQS4_9LACO</name>
<sequence length="167" mass="19366">MHYSNVDEEATKRNTRSLLYGYRQLKMKLGRVSIQTSLSGINYDGMPKSVTNRNTTEETMIRELTRAQKQQDELTHQIAMINSTIKVLHEIDDTTDAWATILEYRYIKRYSVTKCCRLLSDLPEYKSKYAGEPVPRQTFADHQSEALLAFADIFPEPDQILVEKVRT</sequence>
<evidence type="ECO:0000313" key="2">
    <source>
        <dbReference type="Proteomes" id="UP000198430"/>
    </source>
</evidence>
<dbReference type="EMBL" id="BCMH01000012">
    <property type="protein sequence ID" value="GAX04089.1"/>
    <property type="molecule type" value="Genomic_DNA"/>
</dbReference>
<organism evidence="1 2">
    <name type="scientific">Secundilactobacillus pentosiphilus</name>
    <dbReference type="NCBI Taxonomy" id="1714682"/>
    <lineage>
        <taxon>Bacteria</taxon>
        <taxon>Bacillati</taxon>
        <taxon>Bacillota</taxon>
        <taxon>Bacilli</taxon>
        <taxon>Lactobacillales</taxon>
        <taxon>Lactobacillaceae</taxon>
        <taxon>Secundilactobacillus</taxon>
    </lineage>
</organism>
<dbReference type="AlphaFoldDB" id="A0A1Z5IQS4"/>
<dbReference type="Proteomes" id="UP000198430">
    <property type="component" value="Unassembled WGS sequence"/>
</dbReference>
<proteinExistence type="predicted"/>
<accession>A0A1Z5IQS4</accession>
<gene>
    <name evidence="1" type="ORF">IWT140_01726</name>
</gene>